<evidence type="ECO:0000313" key="1">
    <source>
        <dbReference type="EMBL" id="HJC86105.1"/>
    </source>
</evidence>
<reference evidence="1" key="1">
    <citation type="journal article" date="2021" name="PeerJ">
        <title>Extensive microbial diversity within the chicken gut microbiome revealed by metagenomics and culture.</title>
        <authorList>
            <person name="Gilroy R."/>
            <person name="Ravi A."/>
            <person name="Getino M."/>
            <person name="Pursley I."/>
            <person name="Horton D.L."/>
            <person name="Alikhan N.F."/>
            <person name="Baker D."/>
            <person name="Gharbi K."/>
            <person name="Hall N."/>
            <person name="Watson M."/>
            <person name="Adriaenssens E.M."/>
            <person name="Foster-Nyarko E."/>
            <person name="Jarju S."/>
            <person name="Secka A."/>
            <person name="Antonio M."/>
            <person name="Oren A."/>
            <person name="Chaudhuri R.R."/>
            <person name="La Ragione R."/>
            <person name="Hildebrand F."/>
            <person name="Pallen M.J."/>
        </authorList>
    </citation>
    <scope>NUCLEOTIDE SEQUENCE</scope>
    <source>
        <strain evidence="1">ChiHjej13B12-4958</strain>
    </source>
</reference>
<accession>A0A9D2QEH4</accession>
<reference evidence="1" key="2">
    <citation type="submission" date="2021-04" db="EMBL/GenBank/DDBJ databases">
        <authorList>
            <person name="Gilroy R."/>
        </authorList>
    </citation>
    <scope>NUCLEOTIDE SEQUENCE</scope>
    <source>
        <strain evidence="1">ChiHjej13B12-4958</strain>
    </source>
</reference>
<dbReference type="InterPro" id="IPR003615">
    <property type="entry name" value="HNH_nuc"/>
</dbReference>
<keyword evidence="1" id="KW-0540">Nuclease</keyword>
<dbReference type="EMBL" id="DWVP01000024">
    <property type="protein sequence ID" value="HJC86105.1"/>
    <property type="molecule type" value="Genomic_DNA"/>
</dbReference>
<keyword evidence="1" id="KW-0378">Hydrolase</keyword>
<dbReference type="AlphaFoldDB" id="A0A9D2QEH4"/>
<evidence type="ECO:0000313" key="2">
    <source>
        <dbReference type="Proteomes" id="UP000823858"/>
    </source>
</evidence>
<dbReference type="Gene3D" id="1.10.30.50">
    <property type="match status" value="1"/>
</dbReference>
<protein>
    <submittedName>
        <fullName evidence="1">HNH endonuclease</fullName>
    </submittedName>
</protein>
<gene>
    <name evidence="1" type="ORF">H9751_11320</name>
</gene>
<dbReference type="CDD" id="cd00085">
    <property type="entry name" value="HNHc"/>
    <property type="match status" value="1"/>
</dbReference>
<sequence>MLSKYEQLRPLLEVGAFSFEHLRVLADCLFGVTDDHRLEVGDEIAGLLYPQRPSQAVPGTRTLRRKVTDIVDRIQPTARPADPEELGIAPPPQAQLCFDVDTRSPERTVFHITMPADEGIGFLRIVDAVADAHDTTRAKALTELVHGQARNVSVTLNCYRNLDTAETHLESTGLDRVATKRWLARVTDLCIAGHSEIEGYRNSDHQRATIAGVDGTCRFPGCDAPAATAQIDHVTKYDGGGKTATWAEQSLCPACHSLKTRGLWDVTRNPDGSCWWTSIADGHTVVDTPTGPLADACLTFDTRLHRKRKALTEHNALRLEHREKTRAAAAKVEAQAVPF</sequence>
<comment type="caution">
    <text evidence="1">The sequence shown here is derived from an EMBL/GenBank/DDBJ whole genome shotgun (WGS) entry which is preliminary data.</text>
</comment>
<organism evidence="1 2">
    <name type="scientific">Candidatus Corynebacterium faecigallinarum</name>
    <dbReference type="NCBI Taxonomy" id="2838528"/>
    <lineage>
        <taxon>Bacteria</taxon>
        <taxon>Bacillati</taxon>
        <taxon>Actinomycetota</taxon>
        <taxon>Actinomycetes</taxon>
        <taxon>Mycobacteriales</taxon>
        <taxon>Corynebacteriaceae</taxon>
        <taxon>Corynebacterium</taxon>
    </lineage>
</organism>
<proteinExistence type="predicted"/>
<dbReference type="Proteomes" id="UP000823858">
    <property type="component" value="Unassembled WGS sequence"/>
</dbReference>
<keyword evidence="1" id="KW-0255">Endonuclease</keyword>
<dbReference type="GO" id="GO:0004519">
    <property type="term" value="F:endonuclease activity"/>
    <property type="evidence" value="ECO:0007669"/>
    <property type="project" value="UniProtKB-KW"/>
</dbReference>
<name>A0A9D2QEH4_9CORY</name>